<reference evidence="9 10" key="1">
    <citation type="journal article" date="2014" name="Genome Announc.">
        <title>Draft genome sequence of the pathogenic fungus Scedosporium apiospermum.</title>
        <authorList>
            <person name="Vandeputte P."/>
            <person name="Ghamrawi S."/>
            <person name="Rechenmann M."/>
            <person name="Iltis A."/>
            <person name="Giraud S."/>
            <person name="Fleury M."/>
            <person name="Thornton C."/>
            <person name="Delhaes L."/>
            <person name="Meyer W."/>
            <person name="Papon N."/>
            <person name="Bouchara J.P."/>
        </authorList>
    </citation>
    <scope>NUCLEOTIDE SEQUENCE [LARGE SCALE GENOMIC DNA]</scope>
    <source>
        <strain evidence="9 10">IHEM 14462</strain>
    </source>
</reference>
<protein>
    <recommendedName>
        <fullName evidence="8">Xylanolytic transcriptional activator regulatory domain-containing protein</fullName>
    </recommendedName>
</protein>
<dbReference type="KEGG" id="sapo:SAPIO_CDS9825"/>
<proteinExistence type="predicted"/>
<keyword evidence="5" id="KW-0804">Transcription</keyword>
<evidence type="ECO:0000313" key="9">
    <source>
        <dbReference type="EMBL" id="KEZ39169.1"/>
    </source>
</evidence>
<dbReference type="PANTHER" id="PTHR31313:SF81">
    <property type="entry name" value="TY1 ENHANCER ACTIVATOR"/>
    <property type="match status" value="1"/>
</dbReference>
<keyword evidence="6" id="KW-0539">Nucleus</keyword>
<dbReference type="InterPro" id="IPR007219">
    <property type="entry name" value="XnlR_reg_dom"/>
</dbReference>
<feature type="domain" description="Xylanolytic transcriptional activator regulatory" evidence="8">
    <location>
        <begin position="286"/>
        <end position="423"/>
    </location>
</feature>
<feature type="region of interest" description="Disordered" evidence="7">
    <location>
        <begin position="168"/>
        <end position="187"/>
    </location>
</feature>
<dbReference type="GeneID" id="27728897"/>
<dbReference type="AlphaFoldDB" id="A0A084FVQ7"/>
<dbReference type="Proteomes" id="UP000028545">
    <property type="component" value="Unassembled WGS sequence"/>
</dbReference>
<dbReference type="RefSeq" id="XP_016638968.1">
    <property type="nucleotide sequence ID" value="XM_016791124.1"/>
</dbReference>
<feature type="compositionally biased region" description="Acidic residues" evidence="7">
    <location>
        <begin position="168"/>
        <end position="181"/>
    </location>
</feature>
<dbReference type="VEuPathDB" id="FungiDB:SAPIO_CDS9825"/>
<keyword evidence="4" id="KW-0238">DNA-binding</keyword>
<dbReference type="OrthoDB" id="6486656at2759"/>
<evidence type="ECO:0000256" key="3">
    <source>
        <dbReference type="ARBA" id="ARBA00023015"/>
    </source>
</evidence>
<dbReference type="CDD" id="cd12148">
    <property type="entry name" value="fungal_TF_MHR"/>
    <property type="match status" value="1"/>
</dbReference>
<dbReference type="HOGENOM" id="CLU_023126_0_0_1"/>
<evidence type="ECO:0000256" key="6">
    <source>
        <dbReference type="ARBA" id="ARBA00023242"/>
    </source>
</evidence>
<dbReference type="GO" id="GO:0006351">
    <property type="term" value="P:DNA-templated transcription"/>
    <property type="evidence" value="ECO:0007669"/>
    <property type="project" value="InterPro"/>
</dbReference>
<keyword evidence="3" id="KW-0805">Transcription regulation</keyword>
<evidence type="ECO:0000256" key="1">
    <source>
        <dbReference type="ARBA" id="ARBA00022723"/>
    </source>
</evidence>
<dbReference type="GO" id="GO:0003677">
    <property type="term" value="F:DNA binding"/>
    <property type="evidence" value="ECO:0007669"/>
    <property type="project" value="UniProtKB-KW"/>
</dbReference>
<dbReference type="EMBL" id="JOWA01000154">
    <property type="protein sequence ID" value="KEZ39169.1"/>
    <property type="molecule type" value="Genomic_DNA"/>
</dbReference>
<evidence type="ECO:0000256" key="2">
    <source>
        <dbReference type="ARBA" id="ARBA00022833"/>
    </source>
</evidence>
<evidence type="ECO:0000256" key="4">
    <source>
        <dbReference type="ARBA" id="ARBA00023125"/>
    </source>
</evidence>
<name>A0A084FVQ7_PSEDA</name>
<keyword evidence="10" id="KW-1185">Reference proteome</keyword>
<dbReference type="Pfam" id="PF04082">
    <property type="entry name" value="Fungal_trans"/>
    <property type="match status" value="1"/>
</dbReference>
<evidence type="ECO:0000259" key="8">
    <source>
        <dbReference type="Pfam" id="PF04082"/>
    </source>
</evidence>
<keyword evidence="1" id="KW-0479">Metal-binding</keyword>
<sequence>MLFPKLCSISQLYFLTGVTDKDSRTPTLTIEDVASLVYHTRDARSATHAGRYRAQEKSGMESVFRVPQDQNVMVKILVAPATHAATLESQTDRISQVCQQLGSLVERFGYAMEIFEKRLAELPLAAPQSHAGAIILHQQGGRSGVSLMADLNVPAHESPARLLRQLEEETESNLDEDEDEAELYRSSEETEDVKIVALGGLATDSFGRPRYVGGVSNLAIIEALTALSHGGKPRPSSGPEVAVPRGQGVSGHPFFIPGLQGARLPFLPTPEQLDIPPSYMSNLLVTVYFDKLHYALPVLCKNQFLSKYRDLVDGANQVRADVRFLAVFYAVCACATSLLARDGGVQSLSPGIEHFEKAALLQLSLNDDASIEQIQCLALLSQCTASWNSLGQAWKYAGQAVRAAIDLGCHNTAEWVQLAPDFESLPRQDPNWDQSATMRVIASIIREGSIITLHWRLLFNSPEGSDPHLETSRTECIAAAQKCIQTGSFIRDHVPPSFYLAFCVHYLTLSGIVLVRLSKSRESEYRSDIEACVKLLGGLERVWSGAQWSRNIIQELLQKRHCLGLVAENEFQSGGVNNTIYTYESAPQDRRPLVDWYDDQFDFNSSGELLRGFFT</sequence>
<dbReference type="GO" id="GO:0008270">
    <property type="term" value="F:zinc ion binding"/>
    <property type="evidence" value="ECO:0007669"/>
    <property type="project" value="InterPro"/>
</dbReference>
<evidence type="ECO:0000256" key="5">
    <source>
        <dbReference type="ARBA" id="ARBA00023163"/>
    </source>
</evidence>
<evidence type="ECO:0000313" key="10">
    <source>
        <dbReference type="Proteomes" id="UP000028545"/>
    </source>
</evidence>
<accession>A0A084FVQ7</accession>
<comment type="caution">
    <text evidence="9">The sequence shown here is derived from an EMBL/GenBank/DDBJ whole genome shotgun (WGS) entry which is preliminary data.</text>
</comment>
<keyword evidence="2" id="KW-0862">Zinc</keyword>
<dbReference type="InterPro" id="IPR051615">
    <property type="entry name" value="Transcr_Regulatory_Elem"/>
</dbReference>
<gene>
    <name evidence="9" type="ORF">SAPIO_CDS9825</name>
</gene>
<evidence type="ECO:0000256" key="7">
    <source>
        <dbReference type="SAM" id="MobiDB-lite"/>
    </source>
</evidence>
<organism evidence="9 10">
    <name type="scientific">Pseudallescheria apiosperma</name>
    <name type="common">Scedosporium apiospermum</name>
    <dbReference type="NCBI Taxonomy" id="563466"/>
    <lineage>
        <taxon>Eukaryota</taxon>
        <taxon>Fungi</taxon>
        <taxon>Dikarya</taxon>
        <taxon>Ascomycota</taxon>
        <taxon>Pezizomycotina</taxon>
        <taxon>Sordariomycetes</taxon>
        <taxon>Hypocreomycetidae</taxon>
        <taxon>Microascales</taxon>
        <taxon>Microascaceae</taxon>
        <taxon>Scedosporium</taxon>
    </lineage>
</organism>
<dbReference type="PANTHER" id="PTHR31313">
    <property type="entry name" value="TY1 ENHANCER ACTIVATOR"/>
    <property type="match status" value="1"/>
</dbReference>